<protein>
    <submittedName>
        <fullName evidence="1">Uncharacterized protein</fullName>
    </submittedName>
</protein>
<proteinExistence type="predicted"/>
<sequence>MSKLPLALTLGLCLAAHGVSALPGWFSTIEPRVEQALVQKYGEEERARAARGLRQMASLWQPDDGDAATFEEFALENFAGDKDSRDALFTRFQEHLSTIDGHCVEIGADFRRQLDLDGGTIYPFDGRFAAFNPSAHIADDFFANKLAFVALLNFPLATLKEELEQGPGWTRRDWAEARINRRFESRVPAKVVRGIVEAERSAESYIDGYKIHADTLVDPAGRRPFAPGTILVAHWGLRDEIRARYSDPAGLDAQRLLAKALERIVEQSIPQVVINNPAVLWSPSANTVVAAPDAAVRSSGPGPSNSPEPDTRYAFMLDLFRAHRAADAYHAAAPTLIVRKFDVDRQLDSGRAQALLESVLGSPQFAREARFVAKRLGRPLEAFDIWYADFPGRETAATEELDAAAKKRYPTLAAFRDDLPRILATLGFAQEPATRLLGLLVVEPSRGPGQVVAAGMAGAKTRLRVRVAADGMDFAAFSDTLNDLGRALAQTIAVNDVDYPILHGLPSASFATALGTVARDRAAELLGVTEANTRSTDARALGDLWQTAEVSGAALVELETWRWLYAHPYARAADLRTAVLKISRDVWNRWFAPAFGVRDSPLLAVYSHLVFTELFLADYAIGPLAVWQIEGQMTRVGNFGAEFQRMSACGALPADPWMKNAAGKVLSADDLLAAAGRALDNLDR</sequence>
<accession>A0A1J5RS94</accession>
<reference evidence="1" key="1">
    <citation type="submission" date="2016-10" db="EMBL/GenBank/DDBJ databases">
        <title>Sequence of Gallionella enrichment culture.</title>
        <authorList>
            <person name="Poehlein A."/>
            <person name="Muehling M."/>
            <person name="Daniel R."/>
        </authorList>
    </citation>
    <scope>NUCLEOTIDE SEQUENCE</scope>
</reference>
<evidence type="ECO:0000313" key="1">
    <source>
        <dbReference type="EMBL" id="OIQ98854.1"/>
    </source>
</evidence>
<dbReference type="EMBL" id="MLJW01000113">
    <property type="protein sequence ID" value="OIQ98854.1"/>
    <property type="molecule type" value="Genomic_DNA"/>
</dbReference>
<name>A0A1J5RS94_9ZZZZ</name>
<dbReference type="AlphaFoldDB" id="A0A1J5RS94"/>
<comment type="caution">
    <text evidence="1">The sequence shown here is derived from an EMBL/GenBank/DDBJ whole genome shotgun (WGS) entry which is preliminary data.</text>
</comment>
<gene>
    <name evidence="1" type="ORF">GALL_190960</name>
</gene>
<organism evidence="1">
    <name type="scientific">mine drainage metagenome</name>
    <dbReference type="NCBI Taxonomy" id="410659"/>
    <lineage>
        <taxon>unclassified sequences</taxon>
        <taxon>metagenomes</taxon>
        <taxon>ecological metagenomes</taxon>
    </lineage>
</organism>